<accession>D3G6D8</accession>
<dbReference type="InterPro" id="IPR050175">
    <property type="entry name" value="Complex_I_Subunit_2"/>
</dbReference>
<evidence type="ECO:0000256" key="17">
    <source>
        <dbReference type="RuleBase" id="RU003403"/>
    </source>
</evidence>
<dbReference type="InterPro" id="IPR003917">
    <property type="entry name" value="NADH_UbQ_OxRdtase_chain2"/>
</dbReference>
<dbReference type="GO" id="GO:0008137">
    <property type="term" value="F:NADH dehydrogenase (ubiquinone) activity"/>
    <property type="evidence" value="ECO:0007669"/>
    <property type="project" value="UniProtKB-EC"/>
</dbReference>
<sequence length="313" mass="35492">MFPLQLFFSSFMILGTFLMLFSPNYVSIWVGLELNFFGFLPLMADMKETQTLEASMKYFLVQAFGSSIFLTGLFLLTYSNFMNTNFNFPHTLMILAISVKLGIAPFYFWLPSVMSGLSWKNCILLNTFQKFGPMLLFTHLFSWNSFILMMIITTSLIGGMMGMSQTQVRSILAYSSLVHMSWILSLGFYSLCYMLLYMFIYFILSSLVFMHSAKKNSIRISSTTPKKLSLLASLLSLGGMPPFTGFSMKLLGLQILISEASIMLTSMLVLSSLLSLYFYLNLLFSWMSQTSLSTEILTKTESVMIITMSFGLT</sequence>
<evidence type="ECO:0000313" key="19">
    <source>
        <dbReference type="EMBL" id="ABM69286.1"/>
    </source>
</evidence>
<keyword evidence="10 17" id="KW-0249">Electron transport</keyword>
<evidence type="ECO:0000256" key="15">
    <source>
        <dbReference type="ARBA" id="ARBA00023136"/>
    </source>
</evidence>
<gene>
    <name evidence="19" type="primary">ND2</name>
</gene>
<dbReference type="EC" id="7.1.1.2" evidence="3 17"/>
<dbReference type="CTD" id="4536"/>
<dbReference type="PANTHER" id="PTHR46552">
    <property type="entry name" value="NADH-UBIQUINONE OXIDOREDUCTASE CHAIN 2"/>
    <property type="match status" value="1"/>
</dbReference>
<reference evidence="19" key="1">
    <citation type="submission" date="2007-01" db="EMBL/GenBank/DDBJ databases">
        <title>The complete mitochondrial sequence of Chaetoderma nitidulum (Mollusca, Caudofoveata).</title>
        <authorList>
            <person name="Dreyer H."/>
            <person name="Steiner G."/>
        </authorList>
    </citation>
    <scope>NUCLEOTIDE SEQUENCE</scope>
</reference>
<keyword evidence="12 17" id="KW-0520">NAD</keyword>
<evidence type="ECO:0000256" key="2">
    <source>
        <dbReference type="ARBA" id="ARBA00007012"/>
    </source>
</evidence>
<evidence type="ECO:0000256" key="12">
    <source>
        <dbReference type="ARBA" id="ARBA00023027"/>
    </source>
</evidence>
<evidence type="ECO:0000256" key="10">
    <source>
        <dbReference type="ARBA" id="ARBA00022982"/>
    </source>
</evidence>
<evidence type="ECO:0000256" key="11">
    <source>
        <dbReference type="ARBA" id="ARBA00022989"/>
    </source>
</evidence>
<evidence type="ECO:0000256" key="1">
    <source>
        <dbReference type="ARBA" id="ARBA00004448"/>
    </source>
</evidence>
<feature type="transmembrane region" description="Helical" evidence="17">
    <location>
        <begin position="58"/>
        <end position="78"/>
    </location>
</feature>
<evidence type="ECO:0000259" key="18">
    <source>
        <dbReference type="Pfam" id="PF00361"/>
    </source>
</evidence>
<evidence type="ECO:0000256" key="14">
    <source>
        <dbReference type="ARBA" id="ARBA00023128"/>
    </source>
</evidence>
<evidence type="ECO:0000256" key="7">
    <source>
        <dbReference type="ARBA" id="ARBA00022692"/>
    </source>
</evidence>
<name>D3G6D8_CHANT</name>
<feature type="transmembrane region" description="Helical" evidence="17">
    <location>
        <begin position="6"/>
        <end position="37"/>
    </location>
</feature>
<keyword evidence="11 17" id="KW-1133">Transmembrane helix</keyword>
<keyword evidence="9 17" id="KW-1278">Translocase</keyword>
<dbReference type="EMBL" id="EF211990">
    <property type="protein sequence ID" value="ABM69286.1"/>
    <property type="molecule type" value="Genomic_DNA"/>
</dbReference>
<dbReference type="GeneID" id="8775070"/>
<dbReference type="GO" id="GO:0005743">
    <property type="term" value="C:mitochondrial inner membrane"/>
    <property type="evidence" value="ECO:0007669"/>
    <property type="project" value="UniProtKB-SubCell"/>
</dbReference>
<dbReference type="AlphaFoldDB" id="D3G6D8"/>
<keyword evidence="14 17" id="KW-0496">Mitochondrion</keyword>
<geneLocation type="mitochondrion" evidence="19"/>
<evidence type="ECO:0000256" key="4">
    <source>
        <dbReference type="ARBA" id="ARBA00021008"/>
    </source>
</evidence>
<feature type="transmembrane region" description="Helical" evidence="17">
    <location>
        <begin position="140"/>
        <end position="162"/>
    </location>
</feature>
<keyword evidence="13 17" id="KW-0830">Ubiquinone</keyword>
<evidence type="ECO:0000256" key="9">
    <source>
        <dbReference type="ARBA" id="ARBA00022967"/>
    </source>
</evidence>
<comment type="catalytic activity">
    <reaction evidence="16 17">
        <text>a ubiquinone + NADH + 5 H(+)(in) = a ubiquinol + NAD(+) + 4 H(+)(out)</text>
        <dbReference type="Rhea" id="RHEA:29091"/>
        <dbReference type="Rhea" id="RHEA-COMP:9565"/>
        <dbReference type="Rhea" id="RHEA-COMP:9566"/>
        <dbReference type="ChEBI" id="CHEBI:15378"/>
        <dbReference type="ChEBI" id="CHEBI:16389"/>
        <dbReference type="ChEBI" id="CHEBI:17976"/>
        <dbReference type="ChEBI" id="CHEBI:57540"/>
        <dbReference type="ChEBI" id="CHEBI:57945"/>
        <dbReference type="EC" id="7.1.1.2"/>
    </reaction>
</comment>
<keyword evidence="5" id="KW-0813">Transport</keyword>
<dbReference type="RefSeq" id="YP_003434442.1">
    <property type="nucleotide sequence ID" value="NC_013846.1"/>
</dbReference>
<evidence type="ECO:0000256" key="6">
    <source>
        <dbReference type="ARBA" id="ARBA00022660"/>
    </source>
</evidence>
<proteinExistence type="inferred from homology"/>
<dbReference type="Pfam" id="PF00361">
    <property type="entry name" value="Proton_antipo_M"/>
    <property type="match status" value="1"/>
</dbReference>
<dbReference type="PRINTS" id="PR01436">
    <property type="entry name" value="NADHDHGNASE2"/>
</dbReference>
<organism evidence="19">
    <name type="scientific">Chaetoderma nitidulum</name>
    <name type="common">Glistenworm</name>
    <dbReference type="NCBI Taxonomy" id="256131"/>
    <lineage>
        <taxon>Eukaryota</taxon>
        <taxon>Metazoa</taxon>
        <taxon>Spiralia</taxon>
        <taxon>Lophotrochozoa</taxon>
        <taxon>Mollusca</taxon>
        <taxon>Aplacophora</taxon>
        <taxon>Caudofoveata</taxon>
        <taxon>Chaetodermatida</taxon>
        <taxon>Chaetodermatidae</taxon>
        <taxon>Chaetoderma</taxon>
    </lineage>
</organism>
<keyword evidence="15 17" id="KW-0472">Membrane</keyword>
<feature type="transmembrane region" description="Helical" evidence="17">
    <location>
        <begin position="182"/>
        <end position="209"/>
    </location>
</feature>
<evidence type="ECO:0000256" key="3">
    <source>
        <dbReference type="ARBA" id="ARBA00012944"/>
    </source>
</evidence>
<protein>
    <recommendedName>
        <fullName evidence="4 17">NADH-ubiquinone oxidoreductase chain 2</fullName>
        <ecNumber evidence="3 17">7.1.1.2</ecNumber>
    </recommendedName>
</protein>
<evidence type="ECO:0000256" key="8">
    <source>
        <dbReference type="ARBA" id="ARBA00022792"/>
    </source>
</evidence>
<keyword evidence="8 17" id="KW-0999">Mitochondrion inner membrane</keyword>
<dbReference type="GO" id="GO:0006120">
    <property type="term" value="P:mitochondrial electron transport, NADH to ubiquinone"/>
    <property type="evidence" value="ECO:0007669"/>
    <property type="project" value="InterPro"/>
</dbReference>
<dbReference type="PANTHER" id="PTHR46552:SF1">
    <property type="entry name" value="NADH-UBIQUINONE OXIDOREDUCTASE CHAIN 2"/>
    <property type="match status" value="1"/>
</dbReference>
<comment type="similarity">
    <text evidence="2 17">Belongs to the complex I subunit 2 family.</text>
</comment>
<comment type="subcellular location">
    <subcellularLocation>
        <location evidence="1 17">Mitochondrion inner membrane</location>
        <topology evidence="1 17">Multi-pass membrane protein</topology>
    </subcellularLocation>
</comment>
<dbReference type="InterPro" id="IPR001750">
    <property type="entry name" value="ND/Mrp_TM"/>
</dbReference>
<keyword evidence="6 17" id="KW-0679">Respiratory chain</keyword>
<feature type="transmembrane region" description="Helical" evidence="17">
    <location>
        <begin position="90"/>
        <end position="110"/>
    </location>
</feature>
<keyword evidence="7 17" id="KW-0812">Transmembrane</keyword>
<evidence type="ECO:0000256" key="16">
    <source>
        <dbReference type="ARBA" id="ARBA00049551"/>
    </source>
</evidence>
<comment type="function">
    <text evidence="17">Core subunit of the mitochondrial membrane respiratory chain NADH dehydrogenase (Complex I) which catalyzes electron transfer from NADH through the respiratory chain, using ubiquinone as an electron acceptor. Essential for the catalytic activity and assembly of complex I.</text>
</comment>
<feature type="transmembrane region" description="Helical" evidence="17">
    <location>
        <begin position="260"/>
        <end position="280"/>
    </location>
</feature>
<evidence type="ECO:0000256" key="13">
    <source>
        <dbReference type="ARBA" id="ARBA00023075"/>
    </source>
</evidence>
<feature type="domain" description="NADH:quinone oxidoreductase/Mrp antiporter transmembrane" evidence="18">
    <location>
        <begin position="22"/>
        <end position="274"/>
    </location>
</feature>
<evidence type="ECO:0000256" key="5">
    <source>
        <dbReference type="ARBA" id="ARBA00022448"/>
    </source>
</evidence>
<feature type="transmembrane region" description="Helical" evidence="17">
    <location>
        <begin position="230"/>
        <end position="248"/>
    </location>
</feature>